<gene>
    <name evidence="1" type="ORF">LOD99_6240</name>
</gene>
<reference evidence="1 2" key="1">
    <citation type="journal article" date="2023" name="BMC Biol.">
        <title>The compact genome of the sponge Oopsacas minuta (Hexactinellida) is lacking key metazoan core genes.</title>
        <authorList>
            <person name="Santini S."/>
            <person name="Schenkelaars Q."/>
            <person name="Jourda C."/>
            <person name="Duchesne M."/>
            <person name="Belahbib H."/>
            <person name="Rocher C."/>
            <person name="Selva M."/>
            <person name="Riesgo A."/>
            <person name="Vervoort M."/>
            <person name="Leys S.P."/>
            <person name="Kodjabachian L."/>
            <person name="Le Bivic A."/>
            <person name="Borchiellini C."/>
            <person name="Claverie J.M."/>
            <person name="Renard E."/>
        </authorList>
    </citation>
    <scope>NUCLEOTIDE SEQUENCE [LARGE SCALE GENOMIC DNA]</scope>
    <source>
        <strain evidence="1">SPO-2</strain>
    </source>
</reference>
<evidence type="ECO:0000313" key="1">
    <source>
        <dbReference type="EMBL" id="KAI6650025.1"/>
    </source>
</evidence>
<organism evidence="1 2">
    <name type="scientific">Oopsacas minuta</name>
    <dbReference type="NCBI Taxonomy" id="111878"/>
    <lineage>
        <taxon>Eukaryota</taxon>
        <taxon>Metazoa</taxon>
        <taxon>Porifera</taxon>
        <taxon>Hexactinellida</taxon>
        <taxon>Hexasterophora</taxon>
        <taxon>Lyssacinosida</taxon>
        <taxon>Leucopsacidae</taxon>
        <taxon>Oopsacas</taxon>
    </lineage>
</organism>
<evidence type="ECO:0000313" key="2">
    <source>
        <dbReference type="Proteomes" id="UP001165289"/>
    </source>
</evidence>
<dbReference type="AlphaFoldDB" id="A0AAV7JM76"/>
<keyword evidence="2" id="KW-1185">Reference proteome</keyword>
<protein>
    <submittedName>
        <fullName evidence="1">Uncharacterized protein</fullName>
    </submittedName>
</protein>
<proteinExistence type="predicted"/>
<comment type="caution">
    <text evidence="1">The sequence shown here is derived from an EMBL/GenBank/DDBJ whole genome shotgun (WGS) entry which is preliminary data.</text>
</comment>
<dbReference type="EMBL" id="JAKMXF010000315">
    <property type="protein sequence ID" value="KAI6650025.1"/>
    <property type="molecule type" value="Genomic_DNA"/>
</dbReference>
<name>A0AAV7JM76_9METZ</name>
<dbReference type="Proteomes" id="UP001165289">
    <property type="component" value="Unassembled WGS sequence"/>
</dbReference>
<accession>A0AAV7JM76</accession>
<sequence>MITSKVIDGRPRYNLFSIEGPRMDSLAMEHLKLVKKNKHFKGKKFPPLLNITNPSKSLTLPVLHCGMGLCRQVTDPTASHISNNDFESFIATTYKLYPYKHRGSPHYRRQMYYVLLVKRLFR</sequence>